<evidence type="ECO:0000256" key="7">
    <source>
        <dbReference type="ARBA" id="ARBA00022723"/>
    </source>
</evidence>
<evidence type="ECO:0000256" key="12">
    <source>
        <dbReference type="ARBA" id="ARBA00023128"/>
    </source>
</evidence>
<evidence type="ECO:0000256" key="16">
    <source>
        <dbReference type="SAM" id="Phobius"/>
    </source>
</evidence>
<dbReference type="InterPro" id="IPR002429">
    <property type="entry name" value="CcO_II-like_C"/>
</dbReference>
<dbReference type="InterPro" id="IPR034210">
    <property type="entry name" value="CcO_II_C"/>
</dbReference>
<keyword evidence="10 16" id="KW-1133">Transmembrane helix</keyword>
<geneLocation type="mitochondrion" evidence="19"/>
<dbReference type="GO" id="GO:0005743">
    <property type="term" value="C:mitochondrial inner membrane"/>
    <property type="evidence" value="ECO:0007669"/>
    <property type="project" value="UniProtKB-SubCell"/>
</dbReference>
<keyword evidence="11 15" id="KW-0186">Copper</keyword>
<evidence type="ECO:0000256" key="2">
    <source>
        <dbReference type="ARBA" id="ARBA00007866"/>
    </source>
</evidence>
<proteinExistence type="inferred from homology"/>
<dbReference type="PROSITE" id="PS00078">
    <property type="entry name" value="COX2"/>
    <property type="match status" value="1"/>
</dbReference>
<evidence type="ECO:0000259" key="17">
    <source>
        <dbReference type="PROSITE" id="PS50857"/>
    </source>
</evidence>
<dbReference type="InterPro" id="IPR036257">
    <property type="entry name" value="Cyt_c_oxidase_su2_TM_sf"/>
</dbReference>
<dbReference type="PANTHER" id="PTHR22888">
    <property type="entry name" value="CYTOCHROME C OXIDASE, SUBUNIT II"/>
    <property type="match status" value="1"/>
</dbReference>
<gene>
    <name evidence="19" type="primary">cox2</name>
</gene>
<protein>
    <recommendedName>
        <fullName evidence="3 15">Cytochrome c oxidase subunit 2</fullName>
    </recommendedName>
</protein>
<dbReference type="SUPFAM" id="SSF49503">
    <property type="entry name" value="Cupredoxins"/>
    <property type="match status" value="1"/>
</dbReference>
<dbReference type="AlphaFoldDB" id="A0A5A4U8C7"/>
<dbReference type="PRINTS" id="PR01166">
    <property type="entry name" value="CYCOXIDASEII"/>
</dbReference>
<evidence type="ECO:0000259" key="18">
    <source>
        <dbReference type="PROSITE" id="PS50999"/>
    </source>
</evidence>
<keyword evidence="15" id="KW-0999">Mitochondrion inner membrane</keyword>
<keyword evidence="8" id="KW-1278">Translocase</keyword>
<comment type="subcellular location">
    <subcellularLocation>
        <location evidence="1 15">Mitochondrion inner membrane</location>
        <topology evidence="1 15">Multi-pass membrane protein</topology>
    </subcellularLocation>
</comment>
<evidence type="ECO:0000256" key="10">
    <source>
        <dbReference type="ARBA" id="ARBA00022989"/>
    </source>
</evidence>
<dbReference type="InterPro" id="IPR014222">
    <property type="entry name" value="Cyt_c_oxidase_su2"/>
</dbReference>
<comment type="function">
    <text evidence="15">Component of the cytochrome c oxidase, the last enzyme in the mitochondrial electron transport chain which drives oxidative phosphorylation. The respiratory chain contains 3 multisubunit complexes succinate dehydrogenase (complex II, CII), ubiquinol-cytochrome c oxidoreductase (cytochrome b-c1 complex, complex III, CIII) and cytochrome c oxidase (complex IV, CIV), that cooperate to transfer electrons derived from NADH and succinate to molecular oxygen, creating an electrochemical gradient over the inner membrane that drives transmembrane transport and the ATP synthase. Cytochrome c oxidase is the component of the respiratory chain that catalyzes the reduction of oxygen to water. Electrons originating from reduced cytochrome c in the intermembrane space (IMS) are transferred via the dinuclear copper A center (CU(A)) of subunit 2 and heme A of subunit 1 to the active site in subunit 1, a binuclear center (BNC) formed by heme A3 and copper B (CU(B)). The BNC reduces molecular oxygen to 2 water molecules using 4 electrons from cytochrome c in the IMS and 4 protons from the mitochondrial matrix.</text>
</comment>
<dbReference type="PROSITE" id="PS50857">
    <property type="entry name" value="COX2_CUA"/>
    <property type="match status" value="1"/>
</dbReference>
<dbReference type="InterPro" id="IPR001505">
    <property type="entry name" value="Copper_CuA"/>
</dbReference>
<dbReference type="CDD" id="cd13912">
    <property type="entry name" value="CcO_II_C"/>
    <property type="match status" value="1"/>
</dbReference>
<keyword evidence="13 15" id="KW-0472">Membrane</keyword>
<dbReference type="PROSITE" id="PS50999">
    <property type="entry name" value="COX2_TM"/>
    <property type="match status" value="1"/>
</dbReference>
<dbReference type="NCBIfam" id="TIGR02866">
    <property type="entry name" value="CoxB"/>
    <property type="match status" value="1"/>
</dbReference>
<dbReference type="InterPro" id="IPR008972">
    <property type="entry name" value="Cupredoxin"/>
</dbReference>
<dbReference type="InterPro" id="IPR011759">
    <property type="entry name" value="Cyt_c_oxidase_su2_TM_dom"/>
</dbReference>
<dbReference type="FunFam" id="1.10.287.90:FF:000004">
    <property type="entry name" value="Cytochrome c oxidase subunit 2"/>
    <property type="match status" value="1"/>
</dbReference>
<dbReference type="Pfam" id="PF02790">
    <property type="entry name" value="COX2_TM"/>
    <property type="match status" value="1"/>
</dbReference>
<keyword evidence="9 15" id="KW-0249">Electron transport</keyword>
<dbReference type="EMBL" id="LC497415">
    <property type="protein sequence ID" value="BBN21257.1"/>
    <property type="molecule type" value="Genomic_DNA"/>
</dbReference>
<keyword evidence="6 15" id="KW-0812">Transmembrane</keyword>
<evidence type="ECO:0000256" key="13">
    <source>
        <dbReference type="ARBA" id="ARBA00023136"/>
    </source>
</evidence>
<evidence type="ECO:0000256" key="9">
    <source>
        <dbReference type="ARBA" id="ARBA00022982"/>
    </source>
</evidence>
<evidence type="ECO:0000256" key="3">
    <source>
        <dbReference type="ARBA" id="ARBA00015946"/>
    </source>
</evidence>
<comment type="similarity">
    <text evidence="2 15">Belongs to the cytochrome c oxidase subunit 2 family.</text>
</comment>
<feature type="transmembrane region" description="Helical" evidence="16">
    <location>
        <begin position="50"/>
        <end position="72"/>
    </location>
</feature>
<keyword evidence="12 15" id="KW-0496">Mitochondrion</keyword>
<accession>A0A5A4U8C7</accession>
<name>A0A5A4U8C7_9AGAM</name>
<dbReference type="GO" id="GO:0004129">
    <property type="term" value="F:cytochrome-c oxidase activity"/>
    <property type="evidence" value="ECO:0007669"/>
    <property type="project" value="UniProtKB-EC"/>
</dbReference>
<organism evidence="19">
    <name type="scientific">Inonotus obliquus</name>
    <dbReference type="NCBI Taxonomy" id="167356"/>
    <lineage>
        <taxon>Eukaryota</taxon>
        <taxon>Fungi</taxon>
        <taxon>Dikarya</taxon>
        <taxon>Basidiomycota</taxon>
        <taxon>Agaricomycotina</taxon>
        <taxon>Agaricomycetes</taxon>
        <taxon>Hymenochaetales</taxon>
        <taxon>Hymenochaetaceae</taxon>
        <taxon>Inonotus</taxon>
    </lineage>
</organism>
<dbReference type="Pfam" id="PF00116">
    <property type="entry name" value="COX2"/>
    <property type="match status" value="1"/>
</dbReference>
<dbReference type="GeneID" id="41799544"/>
<sequence length="260" mass="29318">MNYNLIGKGFDLNVLFLNKILNDAPEPWQIGFQDSAAPGFTGIVELHNTLFFYIVIICISVFWVLGTIVYSYNYKNNPIAHKYLNHGTLIELIWTVTPALILIAIAFPSFRLLYLLDEVISPTITIKVTGHQWYWSFEYSDYVTESGDPIEFDSYMIPESDLELGQFRLLDVDNRVVVPVDTHIRLIVTGADVIHDYAVPSLGLKIDACPGRLNQASLLTERTGVFYGQCSEICGVYHGFMPTAIEAVSVENYLSFLDSL</sequence>
<dbReference type="Gene3D" id="2.60.40.420">
    <property type="entry name" value="Cupredoxins - blue copper proteins"/>
    <property type="match status" value="1"/>
</dbReference>
<reference evidence="19" key="1">
    <citation type="submission" date="2019-08" db="EMBL/GenBank/DDBJ databases">
        <title>The complete mitochondrial genome sequence of the medicinal mushroom, Inonotus obliquus.</title>
        <authorList>
            <person name="Agnestisia R."/>
            <person name="Ono A."/>
            <person name="Nakamura L."/>
            <person name="Chino R."/>
            <person name="Aiso H."/>
            <person name="Nezu I."/>
            <person name="Ishiguri H."/>
            <person name="Yokota S."/>
            <person name="Suzuki T."/>
        </authorList>
    </citation>
    <scope>NUCLEOTIDE SEQUENCE</scope>
    <source>
        <strain evidence="19">NBRC113408</strain>
    </source>
</reference>
<feature type="domain" description="Cytochrome oxidase subunit II copper A binding" evidence="17">
    <location>
        <begin position="121"/>
        <end position="259"/>
    </location>
</feature>
<dbReference type="PANTHER" id="PTHR22888:SF9">
    <property type="entry name" value="CYTOCHROME C OXIDASE SUBUNIT 2"/>
    <property type="match status" value="1"/>
</dbReference>
<evidence type="ECO:0000256" key="1">
    <source>
        <dbReference type="ARBA" id="ARBA00004448"/>
    </source>
</evidence>
<feature type="domain" description="Cytochrome oxidase subunit II transmembrane region profile" evidence="18">
    <location>
        <begin position="24"/>
        <end position="120"/>
    </location>
</feature>
<evidence type="ECO:0000256" key="4">
    <source>
        <dbReference type="ARBA" id="ARBA00022448"/>
    </source>
</evidence>
<evidence type="ECO:0000256" key="6">
    <source>
        <dbReference type="ARBA" id="ARBA00022692"/>
    </source>
</evidence>
<dbReference type="Gene3D" id="1.10.287.90">
    <property type="match status" value="1"/>
</dbReference>
<dbReference type="GO" id="GO:0006123">
    <property type="term" value="P:mitochondrial electron transport, cytochrome c to oxygen"/>
    <property type="evidence" value="ECO:0007669"/>
    <property type="project" value="UniProtKB-ARBA"/>
</dbReference>
<keyword evidence="5 15" id="KW-0679">Respiratory chain</keyword>
<keyword evidence="7 15" id="KW-0479">Metal-binding</keyword>
<feature type="transmembrane region" description="Helical" evidence="16">
    <location>
        <begin position="92"/>
        <end position="114"/>
    </location>
</feature>
<evidence type="ECO:0000256" key="11">
    <source>
        <dbReference type="ARBA" id="ARBA00023008"/>
    </source>
</evidence>
<comment type="cofactor">
    <cofactor evidence="15">
        <name>Cu cation</name>
        <dbReference type="ChEBI" id="CHEBI:23378"/>
    </cofactor>
    <text evidence="15">Binds a copper A center.</text>
</comment>
<evidence type="ECO:0000256" key="8">
    <source>
        <dbReference type="ARBA" id="ARBA00022967"/>
    </source>
</evidence>
<dbReference type="RefSeq" id="YP_009693731.1">
    <property type="nucleotide sequence ID" value="NC_044740.1"/>
</dbReference>
<dbReference type="FunFam" id="2.60.40.420:FF:000001">
    <property type="entry name" value="Cytochrome c oxidase subunit 2"/>
    <property type="match status" value="1"/>
</dbReference>
<keyword evidence="4 15" id="KW-0813">Transport</keyword>
<evidence type="ECO:0000256" key="15">
    <source>
        <dbReference type="RuleBase" id="RU000457"/>
    </source>
</evidence>
<dbReference type="GO" id="GO:0045277">
    <property type="term" value="C:respiratory chain complex IV"/>
    <property type="evidence" value="ECO:0007669"/>
    <property type="project" value="UniProtKB-ARBA"/>
</dbReference>
<comment type="catalytic activity">
    <reaction evidence="14">
        <text>4 Fe(II)-[cytochrome c] + O2 + 8 H(+)(in) = 4 Fe(III)-[cytochrome c] + 2 H2O + 4 H(+)(out)</text>
        <dbReference type="Rhea" id="RHEA:11436"/>
        <dbReference type="Rhea" id="RHEA-COMP:10350"/>
        <dbReference type="Rhea" id="RHEA-COMP:14399"/>
        <dbReference type="ChEBI" id="CHEBI:15377"/>
        <dbReference type="ChEBI" id="CHEBI:15378"/>
        <dbReference type="ChEBI" id="CHEBI:15379"/>
        <dbReference type="ChEBI" id="CHEBI:29033"/>
        <dbReference type="ChEBI" id="CHEBI:29034"/>
        <dbReference type="EC" id="7.1.1.9"/>
    </reaction>
    <physiologicalReaction direction="left-to-right" evidence="14">
        <dbReference type="Rhea" id="RHEA:11437"/>
    </physiologicalReaction>
</comment>
<evidence type="ECO:0000313" key="19">
    <source>
        <dbReference type="EMBL" id="BBN21257.1"/>
    </source>
</evidence>
<evidence type="ECO:0000256" key="14">
    <source>
        <dbReference type="ARBA" id="ARBA00049512"/>
    </source>
</evidence>
<dbReference type="SUPFAM" id="SSF81464">
    <property type="entry name" value="Cytochrome c oxidase subunit II-like, transmembrane region"/>
    <property type="match status" value="1"/>
</dbReference>
<evidence type="ECO:0000256" key="5">
    <source>
        <dbReference type="ARBA" id="ARBA00022660"/>
    </source>
</evidence>
<dbReference type="GO" id="GO:0005507">
    <property type="term" value="F:copper ion binding"/>
    <property type="evidence" value="ECO:0007669"/>
    <property type="project" value="InterPro"/>
</dbReference>
<dbReference type="GO" id="GO:0016491">
    <property type="term" value="F:oxidoreductase activity"/>
    <property type="evidence" value="ECO:0007669"/>
    <property type="project" value="InterPro"/>
</dbReference>
<dbReference type="InterPro" id="IPR045187">
    <property type="entry name" value="CcO_II"/>
</dbReference>